<evidence type="ECO:0000313" key="12">
    <source>
        <dbReference type="Proteomes" id="UP000594260"/>
    </source>
</evidence>
<keyword evidence="8" id="KW-1071">Ligand-gated ion channel</keyword>
<keyword evidence="9" id="KW-0407">Ion channel</keyword>
<dbReference type="KEGG" id="vde:111246672"/>
<accession>A0A7M7JLR3</accession>
<name>A0A7M7JLR3_VARDE</name>
<feature type="transmembrane region" description="Helical" evidence="10">
    <location>
        <begin position="46"/>
        <end position="66"/>
    </location>
</feature>
<dbReference type="InterPro" id="IPR027309">
    <property type="entry name" value="P2X_extracellular_dom_sf"/>
</dbReference>
<keyword evidence="4 10" id="KW-0812">Transmembrane</keyword>
<dbReference type="PANTHER" id="PTHR10125">
    <property type="entry name" value="P2X PURINOCEPTOR"/>
    <property type="match status" value="1"/>
</dbReference>
<dbReference type="EnsemblMetazoa" id="XM_022796648">
    <property type="protein sequence ID" value="XP_022652383"/>
    <property type="gene ID" value="LOC111246672"/>
</dbReference>
<evidence type="ECO:0000256" key="5">
    <source>
        <dbReference type="ARBA" id="ARBA00022989"/>
    </source>
</evidence>
<dbReference type="Gene3D" id="1.10.287.940">
    <property type="entry name" value="atp-gated p2x4 ion channel"/>
    <property type="match status" value="1"/>
</dbReference>
<dbReference type="GO" id="GO:0005886">
    <property type="term" value="C:plasma membrane"/>
    <property type="evidence" value="ECO:0007669"/>
    <property type="project" value="InterPro"/>
</dbReference>
<evidence type="ECO:0000256" key="1">
    <source>
        <dbReference type="ARBA" id="ARBA00004308"/>
    </source>
</evidence>
<comment type="similarity">
    <text evidence="2">Belongs to the P2X receptor family.</text>
</comment>
<dbReference type="SUPFAM" id="SSF52218">
    <property type="entry name" value="Flavoproteins"/>
    <property type="match status" value="1"/>
</dbReference>
<comment type="subcellular location">
    <subcellularLocation>
        <location evidence="1">Endomembrane system</location>
    </subcellularLocation>
</comment>
<dbReference type="Proteomes" id="UP000594260">
    <property type="component" value="Unplaced"/>
</dbReference>
<dbReference type="AlphaFoldDB" id="A0A7M7JLR3"/>
<dbReference type="GeneID" id="111246672"/>
<evidence type="ECO:0000256" key="2">
    <source>
        <dbReference type="ARBA" id="ARBA00009848"/>
    </source>
</evidence>
<dbReference type="InterPro" id="IPR029039">
    <property type="entry name" value="Flavoprotein-like_sf"/>
</dbReference>
<dbReference type="Pfam" id="PF00864">
    <property type="entry name" value="P2X_receptor"/>
    <property type="match status" value="2"/>
</dbReference>
<sequence length="589" mass="66646">MDTKRKTCPILVYEDSSPGFVRRMLDALLDYQTLKIINIGDKKIGLLHRLIQLIILVYIVGFVIIYKRGYQQFSTASSATTTKVKGVASTLHLRDSDFDSSVPDTKVYRRVWDVVDLVQPPSEPDAFFITTNLIITTQRTGLCPDENIKDARCHSDADCLDGRRLLLGHGEQSGRCVTTSGFELGKFDRRINGASSWRAEAAFPSEGVCEVRGWCPVEHDIGPLRNNTPLFRDVQDFTVLLKNYVDFPVFRLKLRNIDDLQNRSYLQSCIYHPDRDPHCPKFRVGDIIKQTDNSFDSIAVKGGVVRIVVNWDCNLDWDSRGRKCVPLYTFSRIDDAKANLGRGWNFRHALVHDLTHRTLFKAYGVTFRISVQARAGKLNLIPIAINVGSGLGLLAVVAMFLGSVREGRMADRVAKVVQQSLEKREMLVQIFDPLEREEYHILRKPIHFYSLNEEVPEYLVEDNQTLLDCDAYIIVCPEYNRCIPGALSNMLNHFPPATFAAKPVGVVGYSMGRLGGANVTVQLRDYLNELAMICLPIMVNIPFVSEAISVEGDILDPRLEPLLSNMLNQLVWYSYAMKKIKEEHGQMPL</sequence>
<evidence type="ECO:0000256" key="4">
    <source>
        <dbReference type="ARBA" id="ARBA00022692"/>
    </source>
</evidence>
<dbReference type="RefSeq" id="XP_022652383.1">
    <property type="nucleotide sequence ID" value="XM_022796648.1"/>
</dbReference>
<keyword evidence="12" id="KW-1185">Reference proteome</keyword>
<evidence type="ECO:0000256" key="6">
    <source>
        <dbReference type="ARBA" id="ARBA00023065"/>
    </source>
</evidence>
<protein>
    <submittedName>
        <fullName evidence="11">Uncharacterized protein</fullName>
    </submittedName>
</protein>
<dbReference type="GO" id="GO:0070588">
    <property type="term" value="P:calcium ion transmembrane transport"/>
    <property type="evidence" value="ECO:0007669"/>
    <property type="project" value="TreeGrafter"/>
</dbReference>
<keyword evidence="5 10" id="KW-1133">Transmembrane helix</keyword>
<dbReference type="GO" id="GO:0033198">
    <property type="term" value="P:response to ATP"/>
    <property type="evidence" value="ECO:0007669"/>
    <property type="project" value="InterPro"/>
</dbReference>
<dbReference type="Gene3D" id="2.60.490.10">
    <property type="entry name" value="atp-gated p2x4 ion channel domain"/>
    <property type="match status" value="1"/>
</dbReference>
<dbReference type="InterPro" id="IPR059116">
    <property type="entry name" value="P2X_receptor"/>
</dbReference>
<keyword evidence="3" id="KW-0813">Transport</keyword>
<dbReference type="InParanoid" id="A0A7M7JLR3"/>
<evidence type="ECO:0000256" key="7">
    <source>
        <dbReference type="ARBA" id="ARBA00023136"/>
    </source>
</evidence>
<organism evidence="11 12">
    <name type="scientific">Varroa destructor</name>
    <name type="common">Honeybee mite</name>
    <dbReference type="NCBI Taxonomy" id="109461"/>
    <lineage>
        <taxon>Eukaryota</taxon>
        <taxon>Metazoa</taxon>
        <taxon>Ecdysozoa</taxon>
        <taxon>Arthropoda</taxon>
        <taxon>Chelicerata</taxon>
        <taxon>Arachnida</taxon>
        <taxon>Acari</taxon>
        <taxon>Parasitiformes</taxon>
        <taxon>Mesostigmata</taxon>
        <taxon>Gamasina</taxon>
        <taxon>Dermanyssoidea</taxon>
        <taxon>Varroidae</taxon>
        <taxon>Varroa</taxon>
    </lineage>
</organism>
<dbReference type="GO" id="GO:0016491">
    <property type="term" value="F:oxidoreductase activity"/>
    <property type="evidence" value="ECO:0007669"/>
    <property type="project" value="InterPro"/>
</dbReference>
<dbReference type="GO" id="GO:0001614">
    <property type="term" value="F:purinergic nucleotide receptor activity"/>
    <property type="evidence" value="ECO:0007669"/>
    <property type="project" value="InterPro"/>
</dbReference>
<keyword evidence="7 10" id="KW-0472">Membrane</keyword>
<dbReference type="GO" id="GO:0004931">
    <property type="term" value="F:extracellularly ATP-gated monoatomic cation channel activity"/>
    <property type="evidence" value="ECO:0007669"/>
    <property type="project" value="InterPro"/>
</dbReference>
<dbReference type="PANTHER" id="PTHR10125:SF31">
    <property type="entry name" value="P2X RECEPTOR E"/>
    <property type="match status" value="1"/>
</dbReference>
<reference evidence="11" key="1">
    <citation type="submission" date="2021-01" db="UniProtKB">
        <authorList>
            <consortium name="EnsemblMetazoa"/>
        </authorList>
    </citation>
    <scope>IDENTIFICATION</scope>
</reference>
<dbReference type="Gene3D" id="3.40.50.360">
    <property type="match status" value="1"/>
</dbReference>
<dbReference type="GO" id="GO:0098794">
    <property type="term" value="C:postsynapse"/>
    <property type="evidence" value="ECO:0007669"/>
    <property type="project" value="GOC"/>
</dbReference>
<dbReference type="InterPro" id="IPR001429">
    <property type="entry name" value="P2X_purnocptor"/>
</dbReference>
<evidence type="ECO:0000256" key="8">
    <source>
        <dbReference type="ARBA" id="ARBA00023286"/>
    </source>
</evidence>
<dbReference type="NCBIfam" id="TIGR00863">
    <property type="entry name" value="P2X"/>
    <property type="match status" value="1"/>
</dbReference>
<evidence type="ECO:0000256" key="9">
    <source>
        <dbReference type="ARBA" id="ARBA00023303"/>
    </source>
</evidence>
<feature type="transmembrane region" description="Helical" evidence="10">
    <location>
        <begin position="380"/>
        <end position="402"/>
    </location>
</feature>
<dbReference type="GO" id="GO:0012505">
    <property type="term" value="C:endomembrane system"/>
    <property type="evidence" value="ECO:0007669"/>
    <property type="project" value="UniProtKB-SubCell"/>
</dbReference>
<dbReference type="OrthoDB" id="494673at2759"/>
<proteinExistence type="inferred from homology"/>
<keyword evidence="6" id="KW-0406">Ion transport</keyword>
<evidence type="ECO:0000256" key="10">
    <source>
        <dbReference type="SAM" id="Phobius"/>
    </source>
</evidence>
<evidence type="ECO:0000313" key="11">
    <source>
        <dbReference type="EnsemblMetazoa" id="XP_022652383"/>
    </source>
</evidence>
<evidence type="ECO:0000256" key="3">
    <source>
        <dbReference type="ARBA" id="ARBA00022448"/>
    </source>
</evidence>